<keyword evidence="2" id="KW-0677">Repeat</keyword>
<dbReference type="InterPro" id="IPR036028">
    <property type="entry name" value="SH3-like_dom_sf"/>
</dbReference>
<dbReference type="GO" id="GO:0035091">
    <property type="term" value="F:phosphatidylinositol binding"/>
    <property type="evidence" value="ECO:0007669"/>
    <property type="project" value="InterPro"/>
</dbReference>
<feature type="domain" description="SH3" evidence="4">
    <location>
        <begin position="34"/>
        <end position="96"/>
    </location>
</feature>
<protein>
    <submittedName>
        <fullName evidence="6">Phox-like protein</fullName>
    </submittedName>
</protein>
<dbReference type="Gene3D" id="2.30.30.40">
    <property type="entry name" value="SH3 Domains"/>
    <property type="match status" value="2"/>
</dbReference>
<dbReference type="SMART" id="SM00312">
    <property type="entry name" value="PX"/>
    <property type="match status" value="1"/>
</dbReference>
<dbReference type="InterPro" id="IPR035549">
    <property type="entry name" value="Bem1/Scd2_SH3_2"/>
</dbReference>
<dbReference type="SUPFAM" id="SSF64268">
    <property type="entry name" value="PX domain"/>
    <property type="match status" value="1"/>
</dbReference>
<dbReference type="Proteomes" id="UP000242414">
    <property type="component" value="Unassembled WGS sequence"/>
</dbReference>
<sequence length="429" mass="48973">MFLSSSHKRSKSLKRLTKTKISTPISTLPTQLDVPKKIIKALYDYRAQGPHELSFRKGDFFHVIGRENDTEWYEASNPATDTRGIVPVSYFQVIERTGSRPMSLSSSSTSSTEDHKQKRVYGVVMYDFTAERPDELSAQAGESIVIIAQSTKDWYVAKPISRLGGPGLIPVSFVQVRDAQTGQAIESVQLPPVEDWKKMTQLYEASSIPLGVIEQKKKDSVVFAQINSFILEGGQYWFVLYAKTARGMHRILYRLYDDFYDFQLHLLKTYPVEAGQGDRERILPYMPGPLKEVDDKVTAERQADLNRYCKELLGLPKYLSECDLVQNQLFGIHEGDIELDYDPRATRHSNEDHVKVKIIHKDDIFAIKMPVDSTLDHLRSKVFERIGFEVKMCYKDETTGKNMPLEGELDMEEAFVQAIQRGKLTIITN</sequence>
<evidence type="ECO:0000259" key="4">
    <source>
        <dbReference type="PROSITE" id="PS50002"/>
    </source>
</evidence>
<dbReference type="CDD" id="cd06890">
    <property type="entry name" value="PX_Bem1p"/>
    <property type="match status" value="1"/>
</dbReference>
<dbReference type="PROSITE" id="PS50195">
    <property type="entry name" value="PX"/>
    <property type="match status" value="1"/>
</dbReference>
<evidence type="ECO:0000313" key="6">
    <source>
        <dbReference type="EMBL" id="ORE06483.1"/>
    </source>
</evidence>
<dbReference type="Pfam" id="PF00018">
    <property type="entry name" value="SH3_1"/>
    <property type="match status" value="2"/>
</dbReference>
<dbReference type="Pfam" id="PF00787">
    <property type="entry name" value="PX"/>
    <property type="match status" value="1"/>
</dbReference>
<dbReference type="Gene3D" id="3.30.1520.10">
    <property type="entry name" value="Phox-like domain"/>
    <property type="match status" value="1"/>
</dbReference>
<dbReference type="PROSITE" id="PS50002">
    <property type="entry name" value="SH3"/>
    <property type="match status" value="2"/>
</dbReference>
<feature type="domain" description="PX" evidence="5">
    <location>
        <begin position="219"/>
        <end position="336"/>
    </location>
</feature>
<organism evidence="6">
    <name type="scientific">Rhizopus microsporus var. microsporus</name>
    <dbReference type="NCBI Taxonomy" id="86635"/>
    <lineage>
        <taxon>Eukaryota</taxon>
        <taxon>Fungi</taxon>
        <taxon>Fungi incertae sedis</taxon>
        <taxon>Mucoromycota</taxon>
        <taxon>Mucoromycotina</taxon>
        <taxon>Mucoromycetes</taxon>
        <taxon>Mucorales</taxon>
        <taxon>Mucorineae</taxon>
        <taxon>Rhizopodaceae</taxon>
        <taxon>Rhizopus</taxon>
    </lineage>
</organism>
<dbReference type="InterPro" id="IPR035548">
    <property type="entry name" value="Bem1/Scd2_SH3_1"/>
</dbReference>
<dbReference type="PRINTS" id="PR00452">
    <property type="entry name" value="SH3DOMAIN"/>
</dbReference>
<dbReference type="InterPro" id="IPR001683">
    <property type="entry name" value="PX_dom"/>
</dbReference>
<accession>A0A1X0R382</accession>
<evidence type="ECO:0000256" key="2">
    <source>
        <dbReference type="ARBA" id="ARBA00022737"/>
    </source>
</evidence>
<dbReference type="OrthoDB" id="548867at2759"/>
<dbReference type="VEuPathDB" id="FungiDB:BCV72DRAFT_328730"/>
<dbReference type="GO" id="GO:0005737">
    <property type="term" value="C:cytoplasm"/>
    <property type="evidence" value="ECO:0007669"/>
    <property type="project" value="TreeGrafter"/>
</dbReference>
<feature type="domain" description="SH3" evidence="4">
    <location>
        <begin position="117"/>
        <end position="179"/>
    </location>
</feature>
<dbReference type="PANTHER" id="PTHR15706">
    <property type="entry name" value="SH3 MULTIPLE DOMAIN"/>
    <property type="match status" value="1"/>
</dbReference>
<dbReference type="AlphaFoldDB" id="A0A1X0R382"/>
<gene>
    <name evidence="6" type="ORF">BCV72DRAFT_328730</name>
</gene>
<keyword evidence="1 3" id="KW-0728">SH3 domain</keyword>
<proteinExistence type="predicted"/>
<evidence type="ECO:0000256" key="1">
    <source>
        <dbReference type="ARBA" id="ARBA00022443"/>
    </source>
</evidence>
<dbReference type="Gene3D" id="3.10.20.90">
    <property type="entry name" value="Phosphatidylinositol 3-kinase Catalytic Subunit, Chain A, domain 1"/>
    <property type="match status" value="1"/>
</dbReference>
<dbReference type="InterPro" id="IPR036871">
    <property type="entry name" value="PX_dom_sf"/>
</dbReference>
<dbReference type="InterPro" id="IPR051228">
    <property type="entry name" value="NADPH_Oxidase/PX-Domain"/>
</dbReference>
<dbReference type="InterPro" id="IPR001452">
    <property type="entry name" value="SH3_domain"/>
</dbReference>
<evidence type="ECO:0000259" key="5">
    <source>
        <dbReference type="PROSITE" id="PS50195"/>
    </source>
</evidence>
<dbReference type="PANTHER" id="PTHR15706:SF2">
    <property type="entry name" value="SH3 AND PX DOMAIN-CONTAINING PROTEIN 2A"/>
    <property type="match status" value="1"/>
</dbReference>
<dbReference type="SUPFAM" id="SSF54277">
    <property type="entry name" value="CAD &amp; PB1 domains"/>
    <property type="match status" value="1"/>
</dbReference>
<dbReference type="InterPro" id="IPR035550">
    <property type="entry name" value="Bem1/Scd2_PX"/>
</dbReference>
<dbReference type="CDD" id="cd11878">
    <property type="entry name" value="SH3_Bem1p_1"/>
    <property type="match status" value="1"/>
</dbReference>
<dbReference type="CDD" id="cd11879">
    <property type="entry name" value="SH3_Bem1p_2"/>
    <property type="match status" value="1"/>
</dbReference>
<reference evidence="6" key="1">
    <citation type="journal article" date="2016" name="Proc. Natl. Acad. Sci. U.S.A.">
        <title>Lipid metabolic changes in an early divergent fungus govern the establishment of a mutualistic symbiosis with endobacteria.</title>
        <authorList>
            <person name="Lastovetsky O.A."/>
            <person name="Gaspar M.L."/>
            <person name="Mondo S.J."/>
            <person name="LaButti K.M."/>
            <person name="Sandor L."/>
            <person name="Grigoriev I.V."/>
            <person name="Henry S.A."/>
            <person name="Pawlowska T.E."/>
        </authorList>
    </citation>
    <scope>NUCLEOTIDE SEQUENCE [LARGE SCALE GENOMIC DNA]</scope>
    <source>
        <strain evidence="6">ATCC 52814</strain>
    </source>
</reference>
<name>A0A1X0R382_RHIZD</name>
<dbReference type="EMBL" id="KV921922">
    <property type="protein sequence ID" value="ORE06483.1"/>
    <property type="molecule type" value="Genomic_DNA"/>
</dbReference>
<dbReference type="SMART" id="SM00326">
    <property type="entry name" value="SH3"/>
    <property type="match status" value="2"/>
</dbReference>
<dbReference type="SUPFAM" id="SSF50044">
    <property type="entry name" value="SH3-domain"/>
    <property type="match status" value="2"/>
</dbReference>
<evidence type="ECO:0000256" key="3">
    <source>
        <dbReference type="PROSITE-ProRule" id="PRU00192"/>
    </source>
</evidence>